<keyword evidence="2" id="KW-1185">Reference proteome</keyword>
<evidence type="ECO:0000313" key="2">
    <source>
        <dbReference type="Proteomes" id="UP000008909"/>
    </source>
</evidence>
<organism evidence="1 2">
    <name type="scientific">Clonorchis sinensis</name>
    <name type="common">Chinese liver fluke</name>
    <dbReference type="NCBI Taxonomy" id="79923"/>
    <lineage>
        <taxon>Eukaryota</taxon>
        <taxon>Metazoa</taxon>
        <taxon>Spiralia</taxon>
        <taxon>Lophotrochozoa</taxon>
        <taxon>Platyhelminthes</taxon>
        <taxon>Trematoda</taxon>
        <taxon>Digenea</taxon>
        <taxon>Opisthorchiida</taxon>
        <taxon>Opisthorchiata</taxon>
        <taxon>Opisthorchiidae</taxon>
        <taxon>Clonorchis</taxon>
    </lineage>
</organism>
<reference evidence="1" key="1">
    <citation type="journal article" date="2011" name="Genome Biol.">
        <title>The draft genome of the carcinogenic human liver fluke Clonorchis sinensis.</title>
        <authorList>
            <person name="Wang X."/>
            <person name="Chen W."/>
            <person name="Huang Y."/>
            <person name="Sun J."/>
            <person name="Men J."/>
            <person name="Liu H."/>
            <person name="Luo F."/>
            <person name="Guo L."/>
            <person name="Lv X."/>
            <person name="Deng C."/>
            <person name="Zhou C."/>
            <person name="Fan Y."/>
            <person name="Li X."/>
            <person name="Huang L."/>
            <person name="Hu Y."/>
            <person name="Liang C."/>
            <person name="Hu X."/>
            <person name="Xu J."/>
            <person name="Yu X."/>
        </authorList>
    </citation>
    <scope>NUCLEOTIDE SEQUENCE [LARGE SCALE GENOMIC DNA]</scope>
    <source>
        <strain evidence="1">Henan</strain>
    </source>
</reference>
<dbReference type="EMBL" id="DF143020">
    <property type="protein sequence ID" value="GAA50187.1"/>
    <property type="molecule type" value="Genomic_DNA"/>
</dbReference>
<evidence type="ECO:0000313" key="1">
    <source>
        <dbReference type="EMBL" id="GAA50187.1"/>
    </source>
</evidence>
<dbReference type="AlphaFoldDB" id="G7YB53"/>
<accession>G7YB53</accession>
<sequence length="240" mass="27860">MYGQIFSNRFGHSRVKTLWPGTNQNPSTIIVNGQSGYSAEAAHCKLHNRKHKKRDNPPKSALKMSPRMLLRRQACCRPQSNFLINRKTRMSTVHRHKRGLACGWLQLEQNLMRSGYPNHEAPSWFASEEYTLTKLSGNKMRVTKETTRKVAENSSTAHDRIRPFGGSSGGRTARVSVNLMFYLNPNWTDFDKYTRLKINLVFTGDSIESLDYDVLQLNVLHTWRLMFQLLRYSRYRSIFS</sequence>
<dbReference type="Proteomes" id="UP000008909">
    <property type="component" value="Unassembled WGS sequence"/>
</dbReference>
<proteinExistence type="predicted"/>
<name>G7YB53_CLOSI</name>
<gene>
    <name evidence="1" type="ORF">CLF_104172</name>
</gene>
<reference key="2">
    <citation type="submission" date="2011-10" db="EMBL/GenBank/DDBJ databases">
        <title>The genome and transcriptome sequence of Clonorchis sinensis provide insights into the carcinogenic liver fluke.</title>
        <authorList>
            <person name="Wang X."/>
            <person name="Huang Y."/>
            <person name="Chen W."/>
            <person name="Liu H."/>
            <person name="Guo L."/>
            <person name="Chen Y."/>
            <person name="Luo F."/>
            <person name="Zhou W."/>
            <person name="Sun J."/>
            <person name="Mao Q."/>
            <person name="Liang P."/>
            <person name="Zhou C."/>
            <person name="Tian Y."/>
            <person name="Men J."/>
            <person name="Lv X."/>
            <person name="Huang L."/>
            <person name="Zhou J."/>
            <person name="Hu Y."/>
            <person name="Li R."/>
            <person name="Zhang F."/>
            <person name="Lei H."/>
            <person name="Li X."/>
            <person name="Hu X."/>
            <person name="Liang C."/>
            <person name="Xu J."/>
            <person name="Wu Z."/>
            <person name="Yu X."/>
        </authorList>
    </citation>
    <scope>NUCLEOTIDE SEQUENCE</scope>
    <source>
        <strain>Henan</strain>
    </source>
</reference>
<protein>
    <submittedName>
        <fullName evidence="1">Uncharacterized protein</fullName>
    </submittedName>
</protein>